<dbReference type="EMBL" id="BQXY01000001">
    <property type="protein sequence ID" value="GKU24198.1"/>
    <property type="molecule type" value="Genomic_DNA"/>
</dbReference>
<evidence type="ECO:0000259" key="5">
    <source>
        <dbReference type="SMART" id="SM01217"/>
    </source>
</evidence>
<evidence type="ECO:0000256" key="3">
    <source>
        <dbReference type="SAM" id="Phobius"/>
    </source>
</evidence>
<dbReference type="PRINTS" id="PR00133">
    <property type="entry name" value="GLHYDRLASE3"/>
</dbReference>
<dbReference type="InterPro" id="IPR036962">
    <property type="entry name" value="Glyco_hydro_3_N_sf"/>
</dbReference>
<dbReference type="InterPro" id="IPR026891">
    <property type="entry name" value="Fn3-like"/>
</dbReference>
<dbReference type="Pfam" id="PF01915">
    <property type="entry name" value="Glyco_hydro_3_C"/>
    <property type="match status" value="1"/>
</dbReference>
<dbReference type="AlphaFoldDB" id="A0A9W6DA15"/>
<dbReference type="PANTHER" id="PTHR42715:SF10">
    <property type="entry name" value="BETA-GLUCOSIDASE"/>
    <property type="match status" value="1"/>
</dbReference>
<keyword evidence="4" id="KW-0732">Signal</keyword>
<comment type="caution">
    <text evidence="6">The sequence shown here is derived from an EMBL/GenBank/DDBJ whole genome shotgun (WGS) entry which is preliminary data.</text>
</comment>
<feature type="transmembrane region" description="Helical" evidence="3">
    <location>
        <begin position="944"/>
        <end position="967"/>
    </location>
</feature>
<name>A0A9W6DA15_9CLOT</name>
<comment type="similarity">
    <text evidence="1">Belongs to the glycosyl hydrolase 3 family.</text>
</comment>
<keyword evidence="7" id="KW-1185">Reference proteome</keyword>
<dbReference type="SMART" id="SM01217">
    <property type="entry name" value="Fn3_like"/>
    <property type="match status" value="1"/>
</dbReference>
<protein>
    <submittedName>
        <fullName evidence="6">Beta-glucosidase</fullName>
    </submittedName>
</protein>
<keyword evidence="3" id="KW-0472">Membrane</keyword>
<dbReference type="InterPro" id="IPR017853">
    <property type="entry name" value="GH"/>
</dbReference>
<dbReference type="PANTHER" id="PTHR42715">
    <property type="entry name" value="BETA-GLUCOSIDASE"/>
    <property type="match status" value="1"/>
</dbReference>
<dbReference type="Pfam" id="PF14310">
    <property type="entry name" value="Fn3-like"/>
    <property type="match status" value="1"/>
</dbReference>
<dbReference type="GO" id="GO:0004553">
    <property type="term" value="F:hydrolase activity, hydrolyzing O-glycosyl compounds"/>
    <property type="evidence" value="ECO:0007669"/>
    <property type="project" value="InterPro"/>
</dbReference>
<dbReference type="RefSeq" id="WP_261851220.1">
    <property type="nucleotide sequence ID" value="NZ_BQXY01000001.1"/>
</dbReference>
<dbReference type="InterPro" id="IPR013783">
    <property type="entry name" value="Ig-like_fold"/>
</dbReference>
<keyword evidence="2" id="KW-0378">Hydrolase</keyword>
<organism evidence="6 7">
    <name type="scientific">Clostridium folliculivorans</name>
    <dbReference type="NCBI Taxonomy" id="2886038"/>
    <lineage>
        <taxon>Bacteria</taxon>
        <taxon>Bacillati</taxon>
        <taxon>Bacillota</taxon>
        <taxon>Clostridia</taxon>
        <taxon>Eubacteriales</taxon>
        <taxon>Clostridiaceae</taxon>
        <taxon>Clostridium</taxon>
    </lineage>
</organism>
<evidence type="ECO:0000256" key="1">
    <source>
        <dbReference type="ARBA" id="ARBA00005336"/>
    </source>
</evidence>
<dbReference type="InterPro" id="IPR036881">
    <property type="entry name" value="Glyco_hydro_3_C_sf"/>
</dbReference>
<keyword evidence="3" id="KW-1133">Transmembrane helix</keyword>
<evidence type="ECO:0000313" key="6">
    <source>
        <dbReference type="EMBL" id="GKU24198.1"/>
    </source>
</evidence>
<feature type="chain" id="PRO_5040997551" evidence="4">
    <location>
        <begin position="25"/>
        <end position="981"/>
    </location>
</feature>
<dbReference type="Pfam" id="PF00933">
    <property type="entry name" value="Glyco_hydro_3"/>
    <property type="match status" value="1"/>
</dbReference>
<dbReference type="SUPFAM" id="SSF52279">
    <property type="entry name" value="Beta-D-glucan exohydrolase, C-terminal domain"/>
    <property type="match status" value="1"/>
</dbReference>
<feature type="domain" description="Fibronectin type III-like" evidence="5">
    <location>
        <begin position="425"/>
        <end position="499"/>
    </location>
</feature>
<reference evidence="6" key="1">
    <citation type="journal article" date="2023" name="Int. J. Syst. Evol. Microbiol.">
        <title>&lt;i&gt;Clostridium folliculivorans&lt;/i&gt; sp. nov., isolated from soil samples of an organic paddy in Japan.</title>
        <authorList>
            <person name="Tazawa J."/>
            <person name="Kobayashi H."/>
            <person name="Tanizawa Y."/>
            <person name="Uchino A."/>
            <person name="Tanaka F."/>
            <person name="Urashima Y."/>
            <person name="Miura S."/>
            <person name="Sakamoto M."/>
            <person name="Ohkuma M."/>
            <person name="Tohno M."/>
        </authorList>
    </citation>
    <scope>NUCLEOTIDE SEQUENCE</scope>
    <source>
        <strain evidence="6">D1-1</strain>
    </source>
</reference>
<dbReference type="InterPro" id="IPR001764">
    <property type="entry name" value="Glyco_hydro_3_N"/>
</dbReference>
<keyword evidence="3" id="KW-0812">Transmembrane</keyword>
<proteinExistence type="inferred from homology"/>
<dbReference type="Gene3D" id="3.20.20.300">
    <property type="entry name" value="Glycoside hydrolase, family 3, N-terminal domain"/>
    <property type="match status" value="1"/>
</dbReference>
<sequence length="981" mass="107718">MTKKRTKKSISTKKFMAICIPSMASLTALVLVATIVMNNYSTVMGSIFGFGQMVQTKVKGSEGLDANYIKLNTSNYKDSTANAKEVTETIEGEGATLLKNENNALPLSKGAAVTLFGIKTISMNMSGGENIKTAGGYSIDDALTKKGFKINPATVDYYTSLSKTKQSDIEPEVSAYASMESTYANYSDAAIVTFERNSGEGNDQTKSITGDNGRTGLSLSSAELNMLQYACSKFNKVIVLVNASNTMELGFIKDGSKYHDKYTGKDYDFSNIKAALWVGGVGSTGCLAIADILQGVINPSGHLVDTYVRDLTQDPSFKNVGDYQWTNINYSSGNYYAKDNTNAFVEYEEGIYVGYRYYETAAKEAKDGNYSGFNYDNAVIYPFGYGLSYTTFSTAYEGTPTYDSSTNKFTFKVKVTNTGNVAGKKVVEIYCNEPYTKGGVEKAQVILAGYAKTSNLKPGASEVVNVTVDRDYITSYDYKSDKSYILDAGNYNFYLSDDSHSWASIETSDTSKYYTYTLNSKIVFNKDNKRPSDGIAAVNQFDDISNYLFKDKQAAGYATNFSRADFKGTFPTSPTTQDSVANEKTLEQLKKYDVTKAKETVKDTPTTDYLGTKIQLIDLRGKDINDTLWNSYIQQFSVQSLYNMYRDGAWVEHADSDQGVPESIDMDGPYGFFGHTFTLYVNKWYQSETITAATWNVEMAKLMGESIGEEANNQTTKLTGWYGPGVNIHRSAFGGRNYEYFSEDPLLSGYSCAAETGAASSKGLITFTKHFALNDQETNRTGVSTFANEQAMREIYLKAFEIYVKNSSKQVNYYENENGKLVMKTKTMSGATGVMSSYNRVGATWSGACEPLMVSVLRNEWKFTGTSLTDAGGGSDNYMNTDYALRSGGTDLFLGTHTVKDYQSASAIASLQQAVKHILYNKANSNIMNGLVPGSTISYSLAPWQIGLIVAGVVVGIIDALGIVLIVRKVRQGKKQQDKVV</sequence>
<dbReference type="GO" id="GO:0005975">
    <property type="term" value="P:carbohydrate metabolic process"/>
    <property type="evidence" value="ECO:0007669"/>
    <property type="project" value="InterPro"/>
</dbReference>
<dbReference type="Gene3D" id="3.40.50.1700">
    <property type="entry name" value="Glycoside hydrolase family 3 C-terminal domain"/>
    <property type="match status" value="1"/>
</dbReference>
<feature type="signal peptide" evidence="4">
    <location>
        <begin position="1"/>
        <end position="24"/>
    </location>
</feature>
<dbReference type="InterPro" id="IPR050288">
    <property type="entry name" value="Cellulose_deg_GH3"/>
</dbReference>
<dbReference type="SUPFAM" id="SSF51445">
    <property type="entry name" value="(Trans)glycosidases"/>
    <property type="match status" value="1"/>
</dbReference>
<dbReference type="Proteomes" id="UP001057868">
    <property type="component" value="Unassembled WGS sequence"/>
</dbReference>
<accession>A0A9W6DA15</accession>
<evidence type="ECO:0000256" key="4">
    <source>
        <dbReference type="SAM" id="SignalP"/>
    </source>
</evidence>
<evidence type="ECO:0000256" key="2">
    <source>
        <dbReference type="ARBA" id="ARBA00022801"/>
    </source>
</evidence>
<dbReference type="Gene3D" id="2.60.40.10">
    <property type="entry name" value="Immunoglobulins"/>
    <property type="match status" value="1"/>
</dbReference>
<evidence type="ECO:0000313" key="7">
    <source>
        <dbReference type="Proteomes" id="UP001057868"/>
    </source>
</evidence>
<gene>
    <name evidence="6" type="ORF">CFOLD11_10240</name>
</gene>
<dbReference type="InterPro" id="IPR002772">
    <property type="entry name" value="Glyco_hydro_3_C"/>
</dbReference>